<keyword evidence="4" id="KW-0472">Membrane</keyword>
<keyword evidence="3" id="KW-1133">Transmembrane helix</keyword>
<dbReference type="PANTHER" id="PTHR35371">
    <property type="entry name" value="INNER MEMBRANE PROTEIN"/>
    <property type="match status" value="1"/>
</dbReference>
<accession>A0A9P8A2B4</accession>
<evidence type="ECO:0000313" key="6">
    <source>
        <dbReference type="Proteomes" id="UP000717515"/>
    </source>
</evidence>
<sequence length="165" mass="18231">MSTLYPNFPLLSLPIAAGLAYAPHFIKALIVVNATKRWNNNLSLVRFTDIRAYILVNPRGQIERVESKLSASAAAMAKRAESAHSNGMETLPIFYGAVLAALHAGISRDFVTYYSGMFLVTRAMYNVIYILNTDRITALARSTVWGAGIYSCMRLFLAAASTKRY</sequence>
<comment type="subcellular location">
    <subcellularLocation>
        <location evidence="1">Membrane</location>
    </subcellularLocation>
</comment>
<dbReference type="Proteomes" id="UP000717515">
    <property type="component" value="Unassembled WGS sequence"/>
</dbReference>
<dbReference type="PANTHER" id="PTHR35371:SF1">
    <property type="entry name" value="BLR7753 PROTEIN"/>
    <property type="match status" value="1"/>
</dbReference>
<evidence type="ECO:0000256" key="3">
    <source>
        <dbReference type="ARBA" id="ARBA00022989"/>
    </source>
</evidence>
<dbReference type="Gene3D" id="1.20.120.550">
    <property type="entry name" value="Membrane associated eicosanoid/glutathione metabolism-like domain"/>
    <property type="match status" value="1"/>
</dbReference>
<protein>
    <submittedName>
        <fullName evidence="5">Uncharacterized protein</fullName>
    </submittedName>
</protein>
<evidence type="ECO:0000313" key="5">
    <source>
        <dbReference type="EMBL" id="KAG9323473.1"/>
    </source>
</evidence>
<comment type="caution">
    <text evidence="5">The sequence shown here is derived from an EMBL/GenBank/DDBJ whole genome shotgun (WGS) entry which is preliminary data.</text>
</comment>
<dbReference type="InterPro" id="IPR023352">
    <property type="entry name" value="MAPEG-like_dom_sf"/>
</dbReference>
<evidence type="ECO:0000256" key="2">
    <source>
        <dbReference type="ARBA" id="ARBA00022692"/>
    </source>
</evidence>
<dbReference type="AlphaFoldDB" id="A0A9P8A2B4"/>
<dbReference type="InterPro" id="IPR001129">
    <property type="entry name" value="Membr-assoc_MAPEG"/>
</dbReference>
<evidence type="ECO:0000256" key="4">
    <source>
        <dbReference type="ARBA" id="ARBA00023136"/>
    </source>
</evidence>
<evidence type="ECO:0000256" key="1">
    <source>
        <dbReference type="ARBA" id="ARBA00004370"/>
    </source>
</evidence>
<gene>
    <name evidence="5" type="ORF">KVV02_007798</name>
</gene>
<name>A0A9P8A2B4_MORAP</name>
<dbReference type="SUPFAM" id="SSF161084">
    <property type="entry name" value="MAPEG domain-like"/>
    <property type="match status" value="1"/>
</dbReference>
<keyword evidence="2" id="KW-0812">Transmembrane</keyword>
<dbReference type="GO" id="GO:0016020">
    <property type="term" value="C:membrane"/>
    <property type="evidence" value="ECO:0007669"/>
    <property type="project" value="UniProtKB-SubCell"/>
</dbReference>
<reference evidence="5" key="1">
    <citation type="submission" date="2021-07" db="EMBL/GenBank/DDBJ databases">
        <title>Draft genome of Mortierella alpina, strain LL118, isolated from an aspen leaf litter sample.</title>
        <authorList>
            <person name="Yang S."/>
            <person name="Vinatzer B.A."/>
        </authorList>
    </citation>
    <scope>NUCLEOTIDE SEQUENCE</scope>
    <source>
        <strain evidence="5">LL118</strain>
    </source>
</reference>
<organism evidence="5 6">
    <name type="scientific">Mortierella alpina</name>
    <name type="common">Oleaginous fungus</name>
    <name type="synonym">Mortierella renispora</name>
    <dbReference type="NCBI Taxonomy" id="64518"/>
    <lineage>
        <taxon>Eukaryota</taxon>
        <taxon>Fungi</taxon>
        <taxon>Fungi incertae sedis</taxon>
        <taxon>Mucoromycota</taxon>
        <taxon>Mortierellomycotina</taxon>
        <taxon>Mortierellomycetes</taxon>
        <taxon>Mortierellales</taxon>
        <taxon>Mortierellaceae</taxon>
        <taxon>Mortierella</taxon>
    </lineage>
</organism>
<dbReference type="Pfam" id="PF01124">
    <property type="entry name" value="MAPEG"/>
    <property type="match status" value="1"/>
</dbReference>
<dbReference type="EMBL" id="JAIFTL010000099">
    <property type="protein sequence ID" value="KAG9323473.1"/>
    <property type="molecule type" value="Genomic_DNA"/>
</dbReference>
<proteinExistence type="predicted"/>